<dbReference type="Proteomes" id="UP000324222">
    <property type="component" value="Unassembled WGS sequence"/>
</dbReference>
<gene>
    <name evidence="1" type="ORF">E2C01_068540</name>
</gene>
<proteinExistence type="predicted"/>
<organism evidence="1 2">
    <name type="scientific">Portunus trituberculatus</name>
    <name type="common">Swimming crab</name>
    <name type="synonym">Neptunus trituberculatus</name>
    <dbReference type="NCBI Taxonomy" id="210409"/>
    <lineage>
        <taxon>Eukaryota</taxon>
        <taxon>Metazoa</taxon>
        <taxon>Ecdysozoa</taxon>
        <taxon>Arthropoda</taxon>
        <taxon>Crustacea</taxon>
        <taxon>Multicrustacea</taxon>
        <taxon>Malacostraca</taxon>
        <taxon>Eumalacostraca</taxon>
        <taxon>Eucarida</taxon>
        <taxon>Decapoda</taxon>
        <taxon>Pleocyemata</taxon>
        <taxon>Brachyura</taxon>
        <taxon>Eubrachyura</taxon>
        <taxon>Portunoidea</taxon>
        <taxon>Portunidae</taxon>
        <taxon>Portuninae</taxon>
        <taxon>Portunus</taxon>
    </lineage>
</organism>
<comment type="caution">
    <text evidence="1">The sequence shown here is derived from an EMBL/GenBank/DDBJ whole genome shotgun (WGS) entry which is preliminary data.</text>
</comment>
<dbReference type="AlphaFoldDB" id="A0A5B7HP35"/>
<evidence type="ECO:0000313" key="2">
    <source>
        <dbReference type="Proteomes" id="UP000324222"/>
    </source>
</evidence>
<keyword evidence="2" id="KW-1185">Reference proteome</keyword>
<protein>
    <submittedName>
        <fullName evidence="1">Uncharacterized protein</fullName>
    </submittedName>
</protein>
<accession>A0A5B7HP35</accession>
<evidence type="ECO:0000313" key="1">
    <source>
        <dbReference type="EMBL" id="MPC74190.1"/>
    </source>
</evidence>
<dbReference type="EMBL" id="VSRR010038425">
    <property type="protein sequence ID" value="MPC74190.1"/>
    <property type="molecule type" value="Genomic_DNA"/>
</dbReference>
<reference evidence="1 2" key="1">
    <citation type="submission" date="2019-05" db="EMBL/GenBank/DDBJ databases">
        <title>Another draft genome of Portunus trituberculatus and its Hox gene families provides insights of decapod evolution.</title>
        <authorList>
            <person name="Jeong J.-H."/>
            <person name="Song I."/>
            <person name="Kim S."/>
            <person name="Choi T."/>
            <person name="Kim D."/>
            <person name="Ryu S."/>
            <person name="Kim W."/>
        </authorList>
    </citation>
    <scope>NUCLEOTIDE SEQUENCE [LARGE SCALE GENOMIC DNA]</scope>
    <source>
        <tissue evidence="1">Muscle</tissue>
    </source>
</reference>
<sequence length="108" mass="11709">MCGADTRLWNHNSDSTCYLCVAKLRKGQVYVGGVGVSMLPVYTRTSLQATVAILRPTPGNSDHQGGSEQRLIIANTRVTEEQTRVLIPILRRLLLTASPTSCVVVLAV</sequence>
<name>A0A5B7HP35_PORTR</name>